<name>A0A3U4LGF4_SALET</name>
<reference evidence="1" key="1">
    <citation type="submission" date="2018-07" db="EMBL/GenBank/DDBJ databases">
        <authorList>
            <person name="Ashton P.M."/>
            <person name="Dallman T."/>
            <person name="Nair S."/>
            <person name="De Pinna E."/>
            <person name="Peters T."/>
            <person name="Grant K."/>
        </authorList>
    </citation>
    <scope>NUCLEOTIDE SEQUENCE</scope>
    <source>
        <strain evidence="1">294991</strain>
        <strain evidence="2">634830</strain>
    </source>
</reference>
<evidence type="ECO:0000313" key="4">
    <source>
        <dbReference type="Proteomes" id="UP000305873"/>
    </source>
</evidence>
<organism evidence="1">
    <name type="scientific">Salmonella enterica subsp. enterica serovar Weltevreden</name>
    <dbReference type="NCBI Taxonomy" id="57743"/>
    <lineage>
        <taxon>Bacteria</taxon>
        <taxon>Pseudomonadati</taxon>
        <taxon>Pseudomonadota</taxon>
        <taxon>Gammaproteobacteria</taxon>
        <taxon>Enterobacterales</taxon>
        <taxon>Enterobacteriaceae</taxon>
        <taxon>Salmonella</taxon>
    </lineage>
</organism>
<dbReference type="Proteomes" id="UP000305873">
    <property type="component" value="Unassembled WGS sequence"/>
</dbReference>
<reference evidence="3 4" key="2">
    <citation type="journal article" date="2019" name="Foodborne Pathog. Dis.">
        <title>Whole Genome Sequencing Analysis of Nontyphoidal Salmonella enterica of Chicken Meat and Human Origin Under Surveillance in Sri Lanka.</title>
        <authorList>
            <person name="Tay M.Y.F."/>
            <person name="Pathirage S."/>
            <person name="Chandrasekaran L."/>
            <person name="Wickramasuriya U."/>
            <person name="Sadeepanie N."/>
            <person name="Waidyarathna K.D.K."/>
            <person name="Liyanage L.D.C."/>
            <person name="Seow K.L.G."/>
            <person name="Hendriksen R.S."/>
            <person name="Takeuchi M.T."/>
            <person name="Schlundt J."/>
        </authorList>
    </citation>
    <scope>NUCLEOTIDE SEQUENCE [LARGE SCALE GENOMIC DNA]</scope>
    <source>
        <strain evidence="3 4">SL_58_S327</strain>
    </source>
</reference>
<reference evidence="3" key="3">
    <citation type="submission" date="2019-03" db="EMBL/GenBank/DDBJ databases">
        <authorList>
            <person name="Tay M."/>
        </authorList>
    </citation>
    <scope>NUCLEOTIDE SEQUENCE</scope>
    <source>
        <strain evidence="3">SL_58_S327</strain>
    </source>
</reference>
<accession>A0A3U4LGF4</accession>
<dbReference type="InterPro" id="IPR036619">
    <property type="entry name" value="NinB_sf"/>
</dbReference>
<dbReference type="AlphaFoldDB" id="A0A3U4LGF4"/>
<dbReference type="SUPFAM" id="SSF103370">
    <property type="entry name" value="NinB"/>
    <property type="match status" value="1"/>
</dbReference>
<protein>
    <recommendedName>
        <fullName evidence="5">DNA base-flipping protein</fullName>
    </recommendedName>
</protein>
<dbReference type="EMBL" id="SMQQ01000008">
    <property type="protein sequence ID" value="TLB93245.1"/>
    <property type="molecule type" value="Genomic_DNA"/>
</dbReference>
<sequence>MQEFILHETNKSQFWLVLKQILSTGKRWRIKISEYREKRSLPQNSLLWKWNTEIAEQLSATGVDHFTEEEVHEWLKDMYCPAKPVTVFGMTRYVKSTKQLDIGEMHKYLTDIDQWAHQKGLRLTIPDNCEYRDLKERQLE</sequence>
<dbReference type="Gene3D" id="1.10.3790.10">
    <property type="entry name" value="NinB"/>
    <property type="match status" value="1"/>
</dbReference>
<gene>
    <name evidence="1" type="ORF">DU837_10015</name>
    <name evidence="3" type="ORF">E2E91_12090</name>
    <name evidence="2" type="ORF">EGK95_16350</name>
</gene>
<proteinExistence type="predicted"/>
<evidence type="ECO:0000313" key="2">
    <source>
        <dbReference type="EMBL" id="EBZ7972372.1"/>
    </source>
</evidence>
<accession>A0A4U8IJ79</accession>
<evidence type="ECO:0000313" key="3">
    <source>
        <dbReference type="EMBL" id="TLB93245.1"/>
    </source>
</evidence>
<dbReference type="NCBIfam" id="NF007281">
    <property type="entry name" value="PRK09741.1"/>
    <property type="match status" value="1"/>
</dbReference>
<evidence type="ECO:0008006" key="5">
    <source>
        <dbReference type="Google" id="ProtNLM"/>
    </source>
</evidence>
<dbReference type="EMBL" id="AAHNNE010000010">
    <property type="protein sequence ID" value="EBY2433813.1"/>
    <property type="molecule type" value="Genomic_DNA"/>
</dbReference>
<dbReference type="RefSeq" id="WP_057515743.1">
    <property type="nucleotide sequence ID" value="NZ_CP040701.1"/>
</dbReference>
<dbReference type="EMBL" id="AAHSHO010000026">
    <property type="protein sequence ID" value="EBZ7972372.1"/>
    <property type="molecule type" value="Genomic_DNA"/>
</dbReference>
<comment type="caution">
    <text evidence="1">The sequence shown here is derived from an EMBL/GenBank/DDBJ whole genome shotgun (WGS) entry which is preliminary data.</text>
</comment>
<evidence type="ECO:0000313" key="1">
    <source>
        <dbReference type="EMBL" id="EBY2433813.1"/>
    </source>
</evidence>